<dbReference type="HOGENOM" id="CLU_000288_63_44_11"/>
<evidence type="ECO:0000256" key="9">
    <source>
        <dbReference type="SAM" id="Phobius"/>
    </source>
</evidence>
<evidence type="ECO:0000256" key="7">
    <source>
        <dbReference type="PROSITE-ProRule" id="PRU10141"/>
    </source>
</evidence>
<keyword evidence="3 11" id="KW-0808">Transferase</keyword>
<evidence type="ECO:0000313" key="12">
    <source>
        <dbReference type="Proteomes" id="UP000000657"/>
    </source>
</evidence>
<dbReference type="Gene3D" id="1.10.510.10">
    <property type="entry name" value="Transferase(Phosphotransferase) domain 1"/>
    <property type="match status" value="1"/>
</dbReference>
<feature type="domain" description="Protein kinase" evidence="10">
    <location>
        <begin position="23"/>
        <end position="283"/>
    </location>
</feature>
<evidence type="ECO:0000256" key="8">
    <source>
        <dbReference type="SAM" id="MobiDB-lite"/>
    </source>
</evidence>
<keyword evidence="2 11" id="KW-0723">Serine/threonine-protein kinase</keyword>
<keyword evidence="9" id="KW-1133">Transmembrane helix</keyword>
<protein>
    <recommendedName>
        <fullName evidence="1">non-specific serine/threonine protein kinase</fullName>
        <ecNumber evidence="1">2.7.11.1</ecNumber>
    </recommendedName>
</protein>
<evidence type="ECO:0000256" key="2">
    <source>
        <dbReference type="ARBA" id="ARBA00022527"/>
    </source>
</evidence>
<dbReference type="KEGG" id="fal:FRAAL4349"/>
<keyword evidence="12" id="KW-1185">Reference proteome</keyword>
<dbReference type="Pfam" id="PF00069">
    <property type="entry name" value="Pkinase"/>
    <property type="match status" value="1"/>
</dbReference>
<dbReference type="GO" id="GO:0004674">
    <property type="term" value="F:protein serine/threonine kinase activity"/>
    <property type="evidence" value="ECO:0007669"/>
    <property type="project" value="UniProtKB-KW"/>
</dbReference>
<dbReference type="EC" id="2.7.11.1" evidence="1"/>
<evidence type="ECO:0000313" key="11">
    <source>
        <dbReference type="EMBL" id="CAJ62991.1"/>
    </source>
</evidence>
<evidence type="ECO:0000256" key="6">
    <source>
        <dbReference type="ARBA" id="ARBA00022840"/>
    </source>
</evidence>
<dbReference type="Proteomes" id="UP000000657">
    <property type="component" value="Chromosome"/>
</dbReference>
<evidence type="ECO:0000256" key="1">
    <source>
        <dbReference type="ARBA" id="ARBA00012513"/>
    </source>
</evidence>
<accession>Q0RHN5</accession>
<dbReference type="CDD" id="cd14014">
    <property type="entry name" value="STKc_PknB_like"/>
    <property type="match status" value="1"/>
</dbReference>
<dbReference type="eggNOG" id="COG0515">
    <property type="taxonomic scope" value="Bacteria"/>
</dbReference>
<sequence length="509" mass="54117">MVKGRRVTAGIGDTVDRRVAGRYRLVAQLGAGAYGTVWQAFDEILGVTVAAKEVRLSPAASRENTARILARVEREARMVAKLRDHPNVVTVLDVVRHEGLPWIIMEFVPSVSLAEAIRLRGALPPGEAARIGVAVLAALVAAHQAGITHRDVKPANILVDEGGRVVLVDFGVAVHASEPTITEGPIGTLAYMAPEQFAGTRMLPASDLFSLGATLYYAVEGFSAFSRSTEAATIQAVLAEHPRLVRAPEPLASAILGFLNKDPERRLTDDAGLAALRAAETELRQSPQESDAASTTDGPSTPRASAAPDGAVRAQVEKPATDATGIVVHDRPGEPWVARPVQPDSVEATGSIRYREAPLRRAVGGALSAGALAAAVIPWILGPAIGLPAWAYVPAVLWSSFFGCWAAAFVCLLCRPDVLVLDETSLRYRRGAEEHVLPHQQVSGVRVHAGRIEVVLSDPTGAARYRGRSEPPQIDDAGVLLFCRVEDLSGVSDDTILAALRRFGYDSVV</sequence>
<gene>
    <name evidence="11" type="ordered locus">FRAAL4349</name>
</gene>
<evidence type="ECO:0000256" key="3">
    <source>
        <dbReference type="ARBA" id="ARBA00022679"/>
    </source>
</evidence>
<name>Q0RHN5_FRAAA</name>
<proteinExistence type="predicted"/>
<dbReference type="EMBL" id="CT573213">
    <property type="protein sequence ID" value="CAJ62991.1"/>
    <property type="molecule type" value="Genomic_DNA"/>
</dbReference>
<feature type="compositionally biased region" description="Polar residues" evidence="8">
    <location>
        <begin position="285"/>
        <end position="303"/>
    </location>
</feature>
<dbReference type="SMART" id="SM00220">
    <property type="entry name" value="S_TKc"/>
    <property type="match status" value="1"/>
</dbReference>
<evidence type="ECO:0000259" key="10">
    <source>
        <dbReference type="PROSITE" id="PS50011"/>
    </source>
</evidence>
<dbReference type="Gene3D" id="3.30.200.20">
    <property type="entry name" value="Phosphorylase Kinase, domain 1"/>
    <property type="match status" value="1"/>
</dbReference>
<evidence type="ECO:0000256" key="5">
    <source>
        <dbReference type="ARBA" id="ARBA00022777"/>
    </source>
</evidence>
<keyword evidence="9" id="KW-0812">Transmembrane</keyword>
<keyword evidence="6 7" id="KW-0067">ATP-binding</keyword>
<dbReference type="PROSITE" id="PS00108">
    <property type="entry name" value="PROTEIN_KINASE_ST"/>
    <property type="match status" value="1"/>
</dbReference>
<feature type="binding site" evidence="7">
    <location>
        <position position="52"/>
    </location>
    <ligand>
        <name>ATP</name>
        <dbReference type="ChEBI" id="CHEBI:30616"/>
    </ligand>
</feature>
<evidence type="ECO:0000256" key="4">
    <source>
        <dbReference type="ARBA" id="ARBA00022741"/>
    </source>
</evidence>
<dbReference type="SUPFAM" id="SSF56112">
    <property type="entry name" value="Protein kinase-like (PK-like)"/>
    <property type="match status" value="1"/>
</dbReference>
<dbReference type="STRING" id="326424.FRAAL4349"/>
<feature type="transmembrane region" description="Helical" evidence="9">
    <location>
        <begin position="391"/>
        <end position="414"/>
    </location>
</feature>
<keyword evidence="9" id="KW-0472">Membrane</keyword>
<dbReference type="PROSITE" id="PS00107">
    <property type="entry name" value="PROTEIN_KINASE_ATP"/>
    <property type="match status" value="1"/>
</dbReference>
<feature type="region of interest" description="Disordered" evidence="8">
    <location>
        <begin position="281"/>
        <end position="314"/>
    </location>
</feature>
<organism evidence="11 12">
    <name type="scientific">Frankia alni (strain DSM 45986 / CECT 9034 / ACN14a)</name>
    <dbReference type="NCBI Taxonomy" id="326424"/>
    <lineage>
        <taxon>Bacteria</taxon>
        <taxon>Bacillati</taxon>
        <taxon>Actinomycetota</taxon>
        <taxon>Actinomycetes</taxon>
        <taxon>Frankiales</taxon>
        <taxon>Frankiaceae</taxon>
        <taxon>Frankia</taxon>
    </lineage>
</organism>
<dbReference type="InterPro" id="IPR017441">
    <property type="entry name" value="Protein_kinase_ATP_BS"/>
</dbReference>
<feature type="transmembrane region" description="Helical" evidence="9">
    <location>
        <begin position="362"/>
        <end position="385"/>
    </location>
</feature>
<dbReference type="InterPro" id="IPR008271">
    <property type="entry name" value="Ser/Thr_kinase_AS"/>
</dbReference>
<dbReference type="PANTHER" id="PTHR43289:SF6">
    <property type="entry name" value="SERINE_THREONINE-PROTEIN KINASE NEKL-3"/>
    <property type="match status" value="1"/>
</dbReference>
<dbReference type="AlphaFoldDB" id="Q0RHN5"/>
<keyword evidence="4 7" id="KW-0547">Nucleotide-binding</keyword>
<dbReference type="GO" id="GO:0005524">
    <property type="term" value="F:ATP binding"/>
    <property type="evidence" value="ECO:0007669"/>
    <property type="project" value="UniProtKB-UniRule"/>
</dbReference>
<dbReference type="InterPro" id="IPR000719">
    <property type="entry name" value="Prot_kinase_dom"/>
</dbReference>
<dbReference type="PROSITE" id="PS50011">
    <property type="entry name" value="PROTEIN_KINASE_DOM"/>
    <property type="match status" value="1"/>
</dbReference>
<dbReference type="InterPro" id="IPR011009">
    <property type="entry name" value="Kinase-like_dom_sf"/>
</dbReference>
<dbReference type="PANTHER" id="PTHR43289">
    <property type="entry name" value="MITOGEN-ACTIVATED PROTEIN KINASE KINASE KINASE 20-RELATED"/>
    <property type="match status" value="1"/>
</dbReference>
<reference evidence="11 12" key="1">
    <citation type="journal article" date="2007" name="Genome Res.">
        <title>Genome characteristics of facultatively symbiotic Frankia sp. strains reflect host range and host plant biogeography.</title>
        <authorList>
            <person name="Normand P."/>
            <person name="Lapierre P."/>
            <person name="Tisa L.S."/>
            <person name="Gogarten J.P."/>
            <person name="Alloisio N."/>
            <person name="Bagnarol E."/>
            <person name="Bassi C.A."/>
            <person name="Berry A.M."/>
            <person name="Bickhart D.M."/>
            <person name="Choisne N."/>
            <person name="Couloux A."/>
            <person name="Cournoyer B."/>
            <person name="Cruveiller S."/>
            <person name="Daubin V."/>
            <person name="Demange N."/>
            <person name="Francino M.P."/>
            <person name="Goltsman E."/>
            <person name="Huang Y."/>
            <person name="Kopp O.R."/>
            <person name="Labarre L."/>
            <person name="Lapidus A."/>
            <person name="Lavire C."/>
            <person name="Marechal J."/>
            <person name="Martinez M."/>
            <person name="Mastronunzio J.E."/>
            <person name="Mullin B.C."/>
            <person name="Niemann J."/>
            <person name="Pujic P."/>
            <person name="Rawnsley T."/>
            <person name="Rouy Z."/>
            <person name="Schenowitz C."/>
            <person name="Sellstedt A."/>
            <person name="Tavares F."/>
            <person name="Tomkins J.P."/>
            <person name="Vallenet D."/>
            <person name="Valverde C."/>
            <person name="Wall L.G."/>
            <person name="Wang Y."/>
            <person name="Medigue C."/>
            <person name="Benson D.R."/>
        </authorList>
    </citation>
    <scope>NUCLEOTIDE SEQUENCE [LARGE SCALE GENOMIC DNA]</scope>
    <source>
        <strain evidence="12">DSM 45986 / CECT 9034 / ACN14a</strain>
    </source>
</reference>
<keyword evidence="5 11" id="KW-0418">Kinase</keyword>